<name>A0A1F5Z1V8_9BACT</name>
<sequence>MRFLIFTFVFYVLNSILTVPVLADYNQTYSDYQFLYSQYRRSYDEYSVAKATYNTYRTLTTQNEALEKMRITLTDRANIIGAYLNLIYDKMLTSEGIPENEVTAFSKIKAGQENWLSSHKKLISGAATLEDLNEVSRDFDTRYLQIKDQTNKAVVTVLLSKNDSAYAKMPDLFNRLQAQLSRLPGAGEDNLSYLRGLDIARSKAQLWEGKRGEVVTLMSPKQYSYQQALDIGKIQNLLFGGLQYLKESTSYLNEIVSSITKPI</sequence>
<dbReference type="Proteomes" id="UP000178681">
    <property type="component" value="Unassembled WGS sequence"/>
</dbReference>
<organism evidence="1 2">
    <name type="scientific">Candidatus Gottesmanbacteria bacterium RIFCSPHIGHO2_01_FULL_42_12</name>
    <dbReference type="NCBI Taxonomy" id="1798377"/>
    <lineage>
        <taxon>Bacteria</taxon>
        <taxon>Candidatus Gottesmaniibacteriota</taxon>
    </lineage>
</organism>
<evidence type="ECO:0000313" key="1">
    <source>
        <dbReference type="EMBL" id="OGG06314.1"/>
    </source>
</evidence>
<gene>
    <name evidence="1" type="ORF">A2872_01125</name>
</gene>
<evidence type="ECO:0000313" key="2">
    <source>
        <dbReference type="Proteomes" id="UP000178681"/>
    </source>
</evidence>
<protein>
    <submittedName>
        <fullName evidence="1">Uncharacterized protein</fullName>
    </submittedName>
</protein>
<reference evidence="1 2" key="1">
    <citation type="journal article" date="2016" name="Nat. Commun.">
        <title>Thousands of microbial genomes shed light on interconnected biogeochemical processes in an aquifer system.</title>
        <authorList>
            <person name="Anantharaman K."/>
            <person name="Brown C.T."/>
            <person name="Hug L.A."/>
            <person name="Sharon I."/>
            <person name="Castelle C.J."/>
            <person name="Probst A.J."/>
            <person name="Thomas B.C."/>
            <person name="Singh A."/>
            <person name="Wilkins M.J."/>
            <person name="Karaoz U."/>
            <person name="Brodie E.L."/>
            <person name="Williams K.H."/>
            <person name="Hubbard S.S."/>
            <person name="Banfield J.F."/>
        </authorList>
    </citation>
    <scope>NUCLEOTIDE SEQUENCE [LARGE SCALE GENOMIC DNA]</scope>
</reference>
<dbReference type="AlphaFoldDB" id="A0A1F5Z1V8"/>
<comment type="caution">
    <text evidence="1">The sequence shown here is derived from an EMBL/GenBank/DDBJ whole genome shotgun (WGS) entry which is preliminary data.</text>
</comment>
<dbReference type="EMBL" id="MFJG01000023">
    <property type="protein sequence ID" value="OGG06314.1"/>
    <property type="molecule type" value="Genomic_DNA"/>
</dbReference>
<dbReference type="STRING" id="1798377.A2872_01125"/>
<proteinExistence type="predicted"/>
<accession>A0A1F5Z1V8</accession>